<gene>
    <name evidence="1" type="ORF">L873DRAFT_1809982</name>
</gene>
<dbReference type="Proteomes" id="UP000276215">
    <property type="component" value="Unassembled WGS sequence"/>
</dbReference>
<protein>
    <submittedName>
        <fullName evidence="1">Uncharacterized protein</fullName>
    </submittedName>
</protein>
<organism evidence="1 2">
    <name type="scientific">Choiromyces venosus 120613-1</name>
    <dbReference type="NCBI Taxonomy" id="1336337"/>
    <lineage>
        <taxon>Eukaryota</taxon>
        <taxon>Fungi</taxon>
        <taxon>Dikarya</taxon>
        <taxon>Ascomycota</taxon>
        <taxon>Pezizomycotina</taxon>
        <taxon>Pezizomycetes</taxon>
        <taxon>Pezizales</taxon>
        <taxon>Tuberaceae</taxon>
        <taxon>Choiromyces</taxon>
    </lineage>
</organism>
<evidence type="ECO:0000313" key="2">
    <source>
        <dbReference type="Proteomes" id="UP000276215"/>
    </source>
</evidence>
<dbReference type="AlphaFoldDB" id="A0A3N4JG00"/>
<proteinExistence type="predicted"/>
<dbReference type="EMBL" id="ML120406">
    <property type="protein sequence ID" value="RPA97196.1"/>
    <property type="molecule type" value="Genomic_DNA"/>
</dbReference>
<name>A0A3N4JG00_9PEZI</name>
<accession>A0A3N4JG00</accession>
<reference evidence="1 2" key="1">
    <citation type="journal article" date="2018" name="Nat. Ecol. Evol.">
        <title>Pezizomycetes genomes reveal the molecular basis of ectomycorrhizal truffle lifestyle.</title>
        <authorList>
            <person name="Murat C."/>
            <person name="Payen T."/>
            <person name="Noel B."/>
            <person name="Kuo A."/>
            <person name="Morin E."/>
            <person name="Chen J."/>
            <person name="Kohler A."/>
            <person name="Krizsan K."/>
            <person name="Balestrini R."/>
            <person name="Da Silva C."/>
            <person name="Montanini B."/>
            <person name="Hainaut M."/>
            <person name="Levati E."/>
            <person name="Barry K.W."/>
            <person name="Belfiori B."/>
            <person name="Cichocki N."/>
            <person name="Clum A."/>
            <person name="Dockter R.B."/>
            <person name="Fauchery L."/>
            <person name="Guy J."/>
            <person name="Iotti M."/>
            <person name="Le Tacon F."/>
            <person name="Lindquist E.A."/>
            <person name="Lipzen A."/>
            <person name="Malagnac F."/>
            <person name="Mello A."/>
            <person name="Molinier V."/>
            <person name="Miyauchi S."/>
            <person name="Poulain J."/>
            <person name="Riccioni C."/>
            <person name="Rubini A."/>
            <person name="Sitrit Y."/>
            <person name="Splivallo R."/>
            <person name="Traeger S."/>
            <person name="Wang M."/>
            <person name="Zifcakova L."/>
            <person name="Wipf D."/>
            <person name="Zambonelli A."/>
            <person name="Paolocci F."/>
            <person name="Nowrousian M."/>
            <person name="Ottonello S."/>
            <person name="Baldrian P."/>
            <person name="Spatafora J.W."/>
            <person name="Henrissat B."/>
            <person name="Nagy L.G."/>
            <person name="Aury J.M."/>
            <person name="Wincker P."/>
            <person name="Grigoriev I.V."/>
            <person name="Bonfante P."/>
            <person name="Martin F.M."/>
        </authorList>
    </citation>
    <scope>NUCLEOTIDE SEQUENCE [LARGE SCALE GENOMIC DNA]</scope>
    <source>
        <strain evidence="1 2">120613-1</strain>
    </source>
</reference>
<evidence type="ECO:0000313" key="1">
    <source>
        <dbReference type="EMBL" id="RPA97196.1"/>
    </source>
</evidence>
<keyword evidence="2" id="KW-1185">Reference proteome</keyword>
<sequence length="65" mass="7056">MGVLLDYDPIERTPMIEVIEHALVVQNSPTPVDALFLSRKTSAVDGNFPNHGNTSKEVASVYDVG</sequence>